<keyword evidence="2" id="KW-1185">Reference proteome</keyword>
<name>A0ABR9EDD8_9GAMM</name>
<dbReference type="Proteomes" id="UP000615755">
    <property type="component" value="Unassembled WGS sequence"/>
</dbReference>
<dbReference type="RefSeq" id="WP_192507570.1">
    <property type="nucleotide sequence ID" value="NZ_AQGV01000012.1"/>
</dbReference>
<gene>
    <name evidence="1" type="ORF">PAUR_a1837</name>
</gene>
<evidence type="ECO:0000313" key="1">
    <source>
        <dbReference type="EMBL" id="MBE0368270.1"/>
    </source>
</evidence>
<comment type="caution">
    <text evidence="1">The sequence shown here is derived from an EMBL/GenBank/DDBJ whole genome shotgun (WGS) entry which is preliminary data.</text>
</comment>
<organism evidence="1 2">
    <name type="scientific">Pseudoalteromonas aurantia 208</name>
    <dbReference type="NCBI Taxonomy" id="1314867"/>
    <lineage>
        <taxon>Bacteria</taxon>
        <taxon>Pseudomonadati</taxon>
        <taxon>Pseudomonadota</taxon>
        <taxon>Gammaproteobacteria</taxon>
        <taxon>Alteromonadales</taxon>
        <taxon>Pseudoalteromonadaceae</taxon>
        <taxon>Pseudoalteromonas</taxon>
    </lineage>
</organism>
<accession>A0ABR9EDD8</accession>
<dbReference type="EMBL" id="AQGV01000012">
    <property type="protein sequence ID" value="MBE0368270.1"/>
    <property type="molecule type" value="Genomic_DNA"/>
</dbReference>
<protein>
    <submittedName>
        <fullName evidence="1">Uncharacterized protein</fullName>
    </submittedName>
</protein>
<reference evidence="1 2" key="1">
    <citation type="submission" date="2015-03" db="EMBL/GenBank/DDBJ databases">
        <title>Genome sequence of Pseudoalteromonas aurantia.</title>
        <authorList>
            <person name="Xie B.-B."/>
            <person name="Rong J.-C."/>
            <person name="Qin Q.-L."/>
            <person name="Zhang Y.-Z."/>
        </authorList>
    </citation>
    <scope>NUCLEOTIDE SEQUENCE [LARGE SCALE GENOMIC DNA]</scope>
    <source>
        <strain evidence="1 2">208</strain>
    </source>
</reference>
<proteinExistence type="predicted"/>
<evidence type="ECO:0000313" key="2">
    <source>
        <dbReference type="Proteomes" id="UP000615755"/>
    </source>
</evidence>
<sequence>MFSENQGYRKPSAKDVVRCRQRRTVEAILEERAIERAYSIEGLIDE</sequence>